<feature type="domain" description="Pseudouridine synthase II N-terminal" evidence="6">
    <location>
        <begin position="67"/>
        <end position="212"/>
    </location>
</feature>
<dbReference type="Pfam" id="PF16198">
    <property type="entry name" value="TruB_C_2"/>
    <property type="match status" value="1"/>
</dbReference>
<dbReference type="InterPro" id="IPR020103">
    <property type="entry name" value="PsdUridine_synth_cat_dom_sf"/>
</dbReference>
<feature type="region of interest" description="Disordered" evidence="5">
    <location>
        <begin position="44"/>
        <end position="64"/>
    </location>
</feature>
<dbReference type="GO" id="GO:0160148">
    <property type="term" value="F:tRNA pseudouridine(55) synthase activity"/>
    <property type="evidence" value="ECO:0007669"/>
    <property type="project" value="UniProtKB-EC"/>
</dbReference>
<dbReference type="Pfam" id="PF01509">
    <property type="entry name" value="TruB_N"/>
    <property type="match status" value="1"/>
</dbReference>
<dbReference type="PANTHER" id="PTHR13767:SF2">
    <property type="entry name" value="PSEUDOURIDYLATE SYNTHASE TRUB1"/>
    <property type="match status" value="1"/>
</dbReference>
<evidence type="ECO:0000256" key="4">
    <source>
        <dbReference type="ARBA" id="ARBA00023235"/>
    </source>
</evidence>
<dbReference type="HAMAP" id="MF_01080">
    <property type="entry name" value="TruB_bact"/>
    <property type="match status" value="1"/>
</dbReference>
<dbReference type="InterPro" id="IPR014780">
    <property type="entry name" value="tRNA_psdUridine_synth_TruB"/>
</dbReference>
<dbReference type="EMBL" id="JAFCMP010000050">
    <property type="protein sequence ID" value="KAG5189435.1"/>
    <property type="molecule type" value="Genomic_DNA"/>
</dbReference>
<comment type="similarity">
    <text evidence="1">Belongs to the pseudouridine synthase TruB family.</text>
</comment>
<dbReference type="PANTHER" id="PTHR13767">
    <property type="entry name" value="TRNA-PSEUDOURIDINE SYNTHASE"/>
    <property type="match status" value="1"/>
</dbReference>
<name>A0A835Z9D0_9STRA</name>
<accession>A0A835Z9D0</accession>
<dbReference type="InterPro" id="IPR002501">
    <property type="entry name" value="PsdUridine_synth_N"/>
</dbReference>
<keyword evidence="4" id="KW-0413">Isomerase</keyword>
<dbReference type="GO" id="GO:1990481">
    <property type="term" value="P:mRNA pseudouridine synthesis"/>
    <property type="evidence" value="ECO:0007669"/>
    <property type="project" value="TreeGrafter"/>
</dbReference>
<protein>
    <recommendedName>
        <fullName evidence="2">tRNA pseudouridine(55) synthase</fullName>
        <ecNumber evidence="2">5.4.99.25</ecNumber>
    </recommendedName>
</protein>
<dbReference type="GO" id="GO:0005634">
    <property type="term" value="C:nucleus"/>
    <property type="evidence" value="ECO:0007669"/>
    <property type="project" value="TreeGrafter"/>
</dbReference>
<evidence type="ECO:0000313" key="8">
    <source>
        <dbReference type="EMBL" id="KAG5189435.1"/>
    </source>
</evidence>
<dbReference type="InterPro" id="IPR032819">
    <property type="entry name" value="TruB_C"/>
</dbReference>
<dbReference type="EC" id="5.4.99.25" evidence="2"/>
<evidence type="ECO:0000259" key="6">
    <source>
        <dbReference type="Pfam" id="PF01509"/>
    </source>
</evidence>
<keyword evidence="9" id="KW-1185">Reference proteome</keyword>
<organism evidence="8 9">
    <name type="scientific">Tribonema minus</name>
    <dbReference type="NCBI Taxonomy" id="303371"/>
    <lineage>
        <taxon>Eukaryota</taxon>
        <taxon>Sar</taxon>
        <taxon>Stramenopiles</taxon>
        <taxon>Ochrophyta</taxon>
        <taxon>PX clade</taxon>
        <taxon>Xanthophyceae</taxon>
        <taxon>Tribonematales</taxon>
        <taxon>Tribonemataceae</taxon>
        <taxon>Tribonema</taxon>
    </lineage>
</organism>
<dbReference type="SUPFAM" id="SSF55120">
    <property type="entry name" value="Pseudouridine synthase"/>
    <property type="match status" value="1"/>
</dbReference>
<evidence type="ECO:0000256" key="2">
    <source>
        <dbReference type="ARBA" id="ARBA00012787"/>
    </source>
</evidence>
<dbReference type="OrthoDB" id="9995526at2759"/>
<keyword evidence="3" id="KW-0819">tRNA processing</keyword>
<dbReference type="NCBIfam" id="TIGR00431">
    <property type="entry name" value="TruB"/>
    <property type="match status" value="1"/>
</dbReference>
<dbReference type="AlphaFoldDB" id="A0A835Z9D0"/>
<dbReference type="Proteomes" id="UP000664859">
    <property type="component" value="Unassembled WGS sequence"/>
</dbReference>
<dbReference type="GO" id="GO:0003723">
    <property type="term" value="F:RNA binding"/>
    <property type="evidence" value="ECO:0007669"/>
    <property type="project" value="InterPro"/>
</dbReference>
<evidence type="ECO:0000259" key="7">
    <source>
        <dbReference type="Pfam" id="PF16198"/>
    </source>
</evidence>
<evidence type="ECO:0000256" key="3">
    <source>
        <dbReference type="ARBA" id="ARBA00022694"/>
    </source>
</evidence>
<dbReference type="CDD" id="cd02573">
    <property type="entry name" value="PseudoU_synth_EcTruB"/>
    <property type="match status" value="1"/>
</dbReference>
<feature type="compositionally biased region" description="Low complexity" evidence="5">
    <location>
        <begin position="46"/>
        <end position="59"/>
    </location>
</feature>
<feature type="domain" description="tRNA pseudouridylate synthase B C-terminal" evidence="7">
    <location>
        <begin position="213"/>
        <end position="257"/>
    </location>
</feature>
<evidence type="ECO:0000256" key="1">
    <source>
        <dbReference type="ARBA" id="ARBA00008999"/>
    </source>
</evidence>
<evidence type="ECO:0000313" key="9">
    <source>
        <dbReference type="Proteomes" id="UP000664859"/>
    </source>
</evidence>
<evidence type="ECO:0000256" key="5">
    <source>
        <dbReference type="SAM" id="MobiDB-lite"/>
    </source>
</evidence>
<dbReference type="GO" id="GO:0006400">
    <property type="term" value="P:tRNA modification"/>
    <property type="evidence" value="ECO:0007669"/>
    <property type="project" value="TreeGrafter"/>
</dbReference>
<proteinExistence type="inferred from homology"/>
<gene>
    <name evidence="8" type="ORF">JKP88DRAFT_271597</name>
</gene>
<comment type="caution">
    <text evidence="8">The sequence shown here is derived from an EMBL/GenBank/DDBJ whole genome shotgun (WGS) entry which is preliminary data.</text>
</comment>
<reference evidence="8" key="1">
    <citation type="submission" date="2021-02" db="EMBL/GenBank/DDBJ databases">
        <title>First Annotated Genome of the Yellow-green Alga Tribonema minus.</title>
        <authorList>
            <person name="Mahan K.M."/>
        </authorList>
    </citation>
    <scope>NUCLEOTIDE SEQUENCE</scope>
    <source>
        <strain evidence="8">UTEX B ZZ1240</strain>
    </source>
</reference>
<dbReference type="Gene3D" id="3.30.2350.10">
    <property type="entry name" value="Pseudouridine synthase"/>
    <property type="match status" value="1"/>
</dbReference>
<sequence>MPDGLMAVHKPAGWTSSDVVTKVRNELQRGFRRAIEEEQATLTETANAAGGPASGHAGAQQRNKRVKIKVGHGGTLDPMATGVLVLGIGSGTKELEKYLQGAKGYSAVGILGSETDTLDSEGQETEAMEWSHVTRDALMQALEQFRGDIMQVPPMYSALRKDGKRLHELARQGKVVERDARPVTIYQLEAPAEGVALPSFALNVQCSGGTYIRTLIADIARALGTRGHMTSLVRTKQGPFGLEHCLDQQHWHFEQILAHLDKCNTHLRQNSKHS</sequence>